<dbReference type="EMBL" id="JACHMW010000001">
    <property type="protein sequence ID" value="MBB5849853.1"/>
    <property type="molecule type" value="Genomic_DNA"/>
</dbReference>
<keyword evidence="9" id="KW-1185">Reference proteome</keyword>
<evidence type="ECO:0000256" key="3">
    <source>
        <dbReference type="ARBA" id="ARBA00022989"/>
    </source>
</evidence>
<dbReference type="InterPro" id="IPR011701">
    <property type="entry name" value="MFS"/>
</dbReference>
<dbReference type="GO" id="GO:0005886">
    <property type="term" value="C:plasma membrane"/>
    <property type="evidence" value="ECO:0007669"/>
    <property type="project" value="UniProtKB-SubCell"/>
</dbReference>
<feature type="compositionally biased region" description="Basic and acidic residues" evidence="5">
    <location>
        <begin position="180"/>
        <end position="196"/>
    </location>
</feature>
<sequence>MAGAALTQTALNLARPVTSYRLLALDAPEAAVGWATAAYALLPLLGALWMGRATDRLPSAVPLVAAGALTMGAGGAGLALATSAAAVYAASAVLGVGHLAFTIAGQAAIARRAGPGLLDAGFGWFTAAFSVGQMAGPLLAGPMLADGATVEATALALWVSAGIAAAGMLPVLLVPGARPRPGERDGTVEPDSRSGDAAEGADASAPRGGETADAAASPGEATTPEPAAGRHGGRPSLARILRVPGVAPQLLASVALLAMVDILTAFLPVVGEHYGVSPAHVGVLLAVRGAGSLLSRALLPWLRRRWSREGLVRTALLFSAAAIGVAPLGLAEPTWGWVAVVAMAAGGFTLGLGQPLTMSLVTQAVPAGWRSSALAVRLMGNRAGQVVLPATAGLLAAPLGPAAAV</sequence>
<feature type="transmembrane region" description="Helical" evidence="6">
    <location>
        <begin position="311"/>
        <end position="329"/>
    </location>
</feature>
<feature type="transmembrane region" description="Helical" evidence="6">
    <location>
        <begin position="279"/>
        <end position="299"/>
    </location>
</feature>
<dbReference type="PANTHER" id="PTHR23526">
    <property type="entry name" value="INTEGRAL MEMBRANE TRANSPORT PROTEIN-RELATED"/>
    <property type="match status" value="1"/>
</dbReference>
<evidence type="ECO:0000259" key="7">
    <source>
        <dbReference type="PROSITE" id="PS50850"/>
    </source>
</evidence>
<keyword evidence="3 6" id="KW-1133">Transmembrane helix</keyword>
<feature type="transmembrane region" description="Helical" evidence="6">
    <location>
        <begin position="87"/>
        <end position="109"/>
    </location>
</feature>
<dbReference type="InterPro" id="IPR020846">
    <property type="entry name" value="MFS_dom"/>
</dbReference>
<feature type="transmembrane region" description="Helical" evidence="6">
    <location>
        <begin position="121"/>
        <end position="140"/>
    </location>
</feature>
<feature type="transmembrane region" description="Helical" evidence="6">
    <location>
        <begin position="152"/>
        <end position="174"/>
    </location>
</feature>
<dbReference type="Pfam" id="PF07690">
    <property type="entry name" value="MFS_1"/>
    <property type="match status" value="1"/>
</dbReference>
<evidence type="ECO:0000313" key="9">
    <source>
        <dbReference type="Proteomes" id="UP000567246"/>
    </source>
</evidence>
<evidence type="ECO:0000256" key="6">
    <source>
        <dbReference type="SAM" id="Phobius"/>
    </source>
</evidence>
<dbReference type="Proteomes" id="UP000567246">
    <property type="component" value="Unassembled WGS sequence"/>
</dbReference>
<dbReference type="SUPFAM" id="SSF103473">
    <property type="entry name" value="MFS general substrate transporter"/>
    <property type="match status" value="1"/>
</dbReference>
<feature type="transmembrane region" description="Helical" evidence="6">
    <location>
        <begin position="335"/>
        <end position="353"/>
    </location>
</feature>
<keyword evidence="2 6" id="KW-0812">Transmembrane</keyword>
<dbReference type="InterPro" id="IPR036259">
    <property type="entry name" value="MFS_trans_sf"/>
</dbReference>
<dbReference type="InterPro" id="IPR052528">
    <property type="entry name" value="Sugar_transport-like"/>
</dbReference>
<organism evidence="8 9">
    <name type="scientific">Micrococcus endophyticus</name>
    <dbReference type="NCBI Taxonomy" id="455343"/>
    <lineage>
        <taxon>Bacteria</taxon>
        <taxon>Bacillati</taxon>
        <taxon>Actinomycetota</taxon>
        <taxon>Actinomycetes</taxon>
        <taxon>Micrococcales</taxon>
        <taxon>Micrococcaceae</taxon>
        <taxon>Micrococcus</taxon>
    </lineage>
</organism>
<dbReference type="PROSITE" id="PS50850">
    <property type="entry name" value="MFS"/>
    <property type="match status" value="1"/>
</dbReference>
<dbReference type="PANTHER" id="PTHR23526:SF4">
    <property type="entry name" value="INTEGRAL MEMBRANE TRANSPORT PROTEIN"/>
    <property type="match status" value="1"/>
</dbReference>
<comment type="caution">
    <text evidence="8">The sequence shown here is derived from an EMBL/GenBank/DDBJ whole genome shotgun (WGS) entry which is preliminary data.</text>
</comment>
<evidence type="ECO:0000256" key="1">
    <source>
        <dbReference type="ARBA" id="ARBA00004651"/>
    </source>
</evidence>
<evidence type="ECO:0000313" key="8">
    <source>
        <dbReference type="EMBL" id="MBB5849853.1"/>
    </source>
</evidence>
<gene>
    <name evidence="8" type="ORF">HDA33_002417</name>
</gene>
<dbReference type="AlphaFoldDB" id="A0A7W9N1J8"/>
<protein>
    <submittedName>
        <fullName evidence="8">MFS family permease</fullName>
    </submittedName>
</protein>
<feature type="transmembrane region" description="Helical" evidence="6">
    <location>
        <begin position="32"/>
        <end position="51"/>
    </location>
</feature>
<keyword evidence="4 6" id="KW-0472">Membrane</keyword>
<proteinExistence type="predicted"/>
<name>A0A7W9N1J8_9MICC</name>
<accession>A0A7W9N1J8</accession>
<feature type="domain" description="Major facilitator superfamily (MFS) profile" evidence="7">
    <location>
        <begin position="1"/>
        <end position="405"/>
    </location>
</feature>
<reference evidence="8 9" key="1">
    <citation type="submission" date="2020-08" db="EMBL/GenBank/DDBJ databases">
        <title>Sequencing the genomes of 1000 actinobacteria strains.</title>
        <authorList>
            <person name="Klenk H.-P."/>
        </authorList>
    </citation>
    <scope>NUCLEOTIDE SEQUENCE [LARGE SCALE GENOMIC DNA]</scope>
    <source>
        <strain evidence="8 9">DSM 17945</strain>
    </source>
</reference>
<feature type="region of interest" description="Disordered" evidence="5">
    <location>
        <begin position="179"/>
        <end position="233"/>
    </location>
</feature>
<dbReference type="GO" id="GO:0022857">
    <property type="term" value="F:transmembrane transporter activity"/>
    <property type="evidence" value="ECO:0007669"/>
    <property type="project" value="InterPro"/>
</dbReference>
<evidence type="ECO:0000256" key="5">
    <source>
        <dbReference type="SAM" id="MobiDB-lite"/>
    </source>
</evidence>
<dbReference type="InterPro" id="IPR001958">
    <property type="entry name" value="Tet-R_TetA/multi-R_MdtG-like"/>
</dbReference>
<comment type="subcellular location">
    <subcellularLocation>
        <location evidence="1">Cell membrane</location>
        <topology evidence="1">Multi-pass membrane protein</topology>
    </subcellularLocation>
</comment>
<dbReference type="RefSeq" id="WP_338104357.1">
    <property type="nucleotide sequence ID" value="NZ_BAABAG010000006.1"/>
</dbReference>
<feature type="transmembrane region" description="Helical" evidence="6">
    <location>
        <begin position="63"/>
        <end position="81"/>
    </location>
</feature>
<evidence type="ECO:0000256" key="2">
    <source>
        <dbReference type="ARBA" id="ARBA00022692"/>
    </source>
</evidence>
<dbReference type="PRINTS" id="PR01035">
    <property type="entry name" value="TCRTETA"/>
</dbReference>
<feature type="transmembrane region" description="Helical" evidence="6">
    <location>
        <begin position="246"/>
        <end position="267"/>
    </location>
</feature>
<dbReference type="Gene3D" id="1.20.1250.20">
    <property type="entry name" value="MFS general substrate transporter like domains"/>
    <property type="match status" value="1"/>
</dbReference>
<evidence type="ECO:0000256" key="4">
    <source>
        <dbReference type="ARBA" id="ARBA00023136"/>
    </source>
</evidence>
<feature type="compositionally biased region" description="Low complexity" evidence="5">
    <location>
        <begin position="197"/>
        <end position="208"/>
    </location>
</feature>